<dbReference type="OrthoDB" id="5950137at2759"/>
<dbReference type="Proteomes" id="UP000275408">
    <property type="component" value="Unassembled WGS sequence"/>
</dbReference>
<evidence type="ECO:0000313" key="3">
    <source>
        <dbReference type="Proteomes" id="UP000275408"/>
    </source>
</evidence>
<feature type="signal peptide" evidence="1">
    <location>
        <begin position="1"/>
        <end position="34"/>
    </location>
</feature>
<dbReference type="AlphaFoldDB" id="A0A3M6TCS5"/>
<dbReference type="CDD" id="cd00117">
    <property type="entry name" value="TFP"/>
    <property type="match status" value="1"/>
</dbReference>
<name>A0A3M6TCS5_POCDA</name>
<keyword evidence="1" id="KW-0732">Signal</keyword>
<reference evidence="2 3" key="1">
    <citation type="journal article" date="2018" name="Sci. Rep.">
        <title>Comparative analysis of the Pocillopora damicornis genome highlights role of immune system in coral evolution.</title>
        <authorList>
            <person name="Cunning R."/>
            <person name="Bay R.A."/>
            <person name="Gillette P."/>
            <person name="Baker A.C."/>
            <person name="Traylor-Knowles N."/>
        </authorList>
    </citation>
    <scope>NUCLEOTIDE SEQUENCE [LARGE SCALE GENOMIC DNA]</scope>
    <source>
        <strain evidence="2">RSMAS</strain>
        <tissue evidence="2">Whole animal</tissue>
    </source>
</reference>
<evidence type="ECO:0000256" key="1">
    <source>
        <dbReference type="SAM" id="SignalP"/>
    </source>
</evidence>
<gene>
    <name evidence="2" type="ORF">pdam_00013542</name>
</gene>
<protein>
    <recommendedName>
        <fullName evidence="4">UPAR/Ly6 domain-containing protein</fullName>
    </recommendedName>
</protein>
<feature type="chain" id="PRO_5018332585" description="UPAR/Ly6 domain-containing protein" evidence="1">
    <location>
        <begin position="35"/>
        <end position="177"/>
    </location>
</feature>
<dbReference type="EMBL" id="RCHS01003850">
    <property type="protein sequence ID" value="RMX39206.1"/>
    <property type="molecule type" value="Genomic_DNA"/>
</dbReference>
<keyword evidence="3" id="KW-1185">Reference proteome</keyword>
<comment type="caution">
    <text evidence="2">The sequence shown here is derived from an EMBL/GenBank/DDBJ whole genome shotgun (WGS) entry which is preliminary data.</text>
</comment>
<evidence type="ECO:0000313" key="2">
    <source>
        <dbReference type="EMBL" id="RMX39206.1"/>
    </source>
</evidence>
<accession>A0A3M6TCS5</accession>
<organism evidence="2 3">
    <name type="scientific">Pocillopora damicornis</name>
    <name type="common">Cauliflower coral</name>
    <name type="synonym">Millepora damicornis</name>
    <dbReference type="NCBI Taxonomy" id="46731"/>
    <lineage>
        <taxon>Eukaryota</taxon>
        <taxon>Metazoa</taxon>
        <taxon>Cnidaria</taxon>
        <taxon>Anthozoa</taxon>
        <taxon>Hexacorallia</taxon>
        <taxon>Scleractinia</taxon>
        <taxon>Astrocoeniina</taxon>
        <taxon>Pocilloporidae</taxon>
        <taxon>Pocillopora</taxon>
    </lineage>
</organism>
<proteinExistence type="predicted"/>
<sequence>MIHNLRGAPLNTIYTMKSVFLIASLLLINASVLSVAVNKCFNCVESNWNKCEKSQTRTQCTTSLLGNTHCYSANGQYDNGTAVMDVVARGCIDCSDSKKACEKLEMMMKFTSYKLLSCNIVCCSEEKCNTMMPEPTITAAFERESHLSPVPLFSAASMMIENVFPFVKLAFLIHILI</sequence>
<evidence type="ECO:0008006" key="4">
    <source>
        <dbReference type="Google" id="ProtNLM"/>
    </source>
</evidence>